<reference evidence="1" key="2">
    <citation type="journal article" date="2015" name="Fish Shellfish Immunol.">
        <title>Early steps in the European eel (Anguilla anguilla)-Vibrio vulnificus interaction in the gills: Role of the RtxA13 toxin.</title>
        <authorList>
            <person name="Callol A."/>
            <person name="Pajuelo D."/>
            <person name="Ebbesson L."/>
            <person name="Teles M."/>
            <person name="MacKenzie S."/>
            <person name="Amaro C."/>
        </authorList>
    </citation>
    <scope>NUCLEOTIDE SEQUENCE</scope>
</reference>
<reference evidence="1" key="1">
    <citation type="submission" date="2014-11" db="EMBL/GenBank/DDBJ databases">
        <authorList>
            <person name="Amaro Gonzalez C."/>
        </authorList>
    </citation>
    <scope>NUCLEOTIDE SEQUENCE</scope>
</reference>
<evidence type="ECO:0000313" key="1">
    <source>
        <dbReference type="EMBL" id="JAH60958.1"/>
    </source>
</evidence>
<proteinExistence type="predicted"/>
<accession>A0A0E9U7M8</accession>
<dbReference type="AlphaFoldDB" id="A0A0E9U7M8"/>
<dbReference type="EMBL" id="GBXM01047619">
    <property type="protein sequence ID" value="JAH60958.1"/>
    <property type="molecule type" value="Transcribed_RNA"/>
</dbReference>
<organism evidence="1">
    <name type="scientific">Anguilla anguilla</name>
    <name type="common">European freshwater eel</name>
    <name type="synonym">Muraena anguilla</name>
    <dbReference type="NCBI Taxonomy" id="7936"/>
    <lineage>
        <taxon>Eukaryota</taxon>
        <taxon>Metazoa</taxon>
        <taxon>Chordata</taxon>
        <taxon>Craniata</taxon>
        <taxon>Vertebrata</taxon>
        <taxon>Euteleostomi</taxon>
        <taxon>Actinopterygii</taxon>
        <taxon>Neopterygii</taxon>
        <taxon>Teleostei</taxon>
        <taxon>Anguilliformes</taxon>
        <taxon>Anguillidae</taxon>
        <taxon>Anguilla</taxon>
    </lineage>
</organism>
<name>A0A0E9U7M8_ANGAN</name>
<sequence>MGVDDAKSSSCTSLAEVRKYDSLQSKFSQVNESRS</sequence>
<protein>
    <submittedName>
        <fullName evidence="1">Uncharacterized protein</fullName>
    </submittedName>
</protein>